<dbReference type="AlphaFoldDB" id="A0A6V8HBL7"/>
<evidence type="ECO:0000313" key="3">
    <source>
        <dbReference type="Proteomes" id="UP000053095"/>
    </source>
</evidence>
<feature type="region of interest" description="Disordered" evidence="1">
    <location>
        <begin position="90"/>
        <end position="111"/>
    </location>
</feature>
<accession>A0A6V8HBL7</accession>
<sequence>MSSSRLVQLPDYAFTIRGDAYELDDVYQNRPDPWFVTARATSSKNNNLEHIVVEDCPTSIDTEAEAAEPIDKRQQKYLVVGVLPLRAPKGKESAVPKKSGTSVGKTVPPNHLKPVENRIALRVVTPVTEHRPNPLKLYALYQQDSKTGIYDVNLTNAEATYYLSEYRSDDTSIESRKREWHELIKTKSVRGAGVRYSDTTLSEAGPAYRGDPTRVAVKQIGIELRKFGVASYAGVLQKANEVIDDGFKTAIEESPLLSCLGKFISITGTFNEGDAADLSRLVNRYWPGVRNVNPQRLMLLRKGIEEGKVALSTRESHLFLSIACSELKLKGEEGIVQDLVINTALLAKEMLGTDFRTVIRPSSTVQNHISDYMDAVIDQIERGKAEIKDIIESLQTRHGTNMLSPDDIYSKLPFITDLDGFRAMHEQGIAYWMRQYDRPYRSMSAILDRLIDDLKKLNKDITGDQ</sequence>
<reference evidence="3" key="1">
    <citation type="journal article" date="2015" name="Genome Announc.">
        <title>Draft genome sequence of Talaromyces cellulolyticus strain Y-94, a source of lignocellulosic biomass-degrading enzymes.</title>
        <authorList>
            <person name="Fujii T."/>
            <person name="Koike H."/>
            <person name="Sawayama S."/>
            <person name="Yano S."/>
            <person name="Inoue H."/>
        </authorList>
    </citation>
    <scope>NUCLEOTIDE SEQUENCE [LARGE SCALE GENOMIC DNA]</scope>
    <source>
        <strain evidence="3">Y-94</strain>
    </source>
</reference>
<organism evidence="2 3">
    <name type="scientific">Talaromyces pinophilus</name>
    <name type="common">Penicillium pinophilum</name>
    <dbReference type="NCBI Taxonomy" id="128442"/>
    <lineage>
        <taxon>Eukaryota</taxon>
        <taxon>Fungi</taxon>
        <taxon>Dikarya</taxon>
        <taxon>Ascomycota</taxon>
        <taxon>Pezizomycotina</taxon>
        <taxon>Eurotiomycetes</taxon>
        <taxon>Eurotiomycetidae</taxon>
        <taxon>Eurotiales</taxon>
        <taxon>Trichocomaceae</taxon>
        <taxon>Talaromyces</taxon>
        <taxon>Talaromyces sect. Talaromyces</taxon>
    </lineage>
</organism>
<keyword evidence="3" id="KW-1185">Reference proteome</keyword>
<comment type="caution">
    <text evidence="2">The sequence shown here is derived from an EMBL/GenBank/DDBJ whole genome shotgun (WGS) entry which is preliminary data.</text>
</comment>
<evidence type="ECO:0000313" key="2">
    <source>
        <dbReference type="EMBL" id="GAM38583.1"/>
    </source>
</evidence>
<proteinExistence type="predicted"/>
<evidence type="ECO:0000256" key="1">
    <source>
        <dbReference type="SAM" id="MobiDB-lite"/>
    </source>
</evidence>
<name>A0A6V8HBL7_TALPI</name>
<dbReference type="Proteomes" id="UP000053095">
    <property type="component" value="Unassembled WGS sequence"/>
</dbReference>
<dbReference type="EMBL" id="DF933829">
    <property type="protein sequence ID" value="GAM38583.1"/>
    <property type="molecule type" value="Genomic_DNA"/>
</dbReference>
<gene>
    <name evidence="2" type="ORF">TCE0_033f09419</name>
</gene>
<protein>
    <submittedName>
        <fullName evidence="2">Uncharacterized protein</fullName>
    </submittedName>
</protein>